<dbReference type="AlphaFoldDB" id="A0AAD5ILT0"/>
<evidence type="ECO:0000313" key="2">
    <source>
        <dbReference type="Proteomes" id="UP001064489"/>
    </source>
</evidence>
<protein>
    <submittedName>
        <fullName evidence="1">Uncharacterized protein</fullName>
    </submittedName>
</protein>
<name>A0AAD5ILT0_ACENE</name>
<accession>A0AAD5ILT0</accession>
<reference evidence="1" key="1">
    <citation type="journal article" date="2022" name="Plant J.">
        <title>Strategies of tolerance reflected in two North American maple genomes.</title>
        <authorList>
            <person name="McEvoy S.L."/>
            <person name="Sezen U.U."/>
            <person name="Trouern-Trend A."/>
            <person name="McMahon S.M."/>
            <person name="Schaberg P.G."/>
            <person name="Yang J."/>
            <person name="Wegrzyn J.L."/>
            <person name="Swenson N.G."/>
        </authorList>
    </citation>
    <scope>NUCLEOTIDE SEQUENCE</scope>
    <source>
        <strain evidence="1">91603</strain>
    </source>
</reference>
<evidence type="ECO:0000313" key="1">
    <source>
        <dbReference type="EMBL" id="KAI9169207.1"/>
    </source>
</evidence>
<dbReference type="EMBL" id="JAJSOW010000104">
    <property type="protein sequence ID" value="KAI9169207.1"/>
    <property type="molecule type" value="Genomic_DNA"/>
</dbReference>
<organism evidence="1 2">
    <name type="scientific">Acer negundo</name>
    <name type="common">Box elder</name>
    <dbReference type="NCBI Taxonomy" id="4023"/>
    <lineage>
        <taxon>Eukaryota</taxon>
        <taxon>Viridiplantae</taxon>
        <taxon>Streptophyta</taxon>
        <taxon>Embryophyta</taxon>
        <taxon>Tracheophyta</taxon>
        <taxon>Spermatophyta</taxon>
        <taxon>Magnoliopsida</taxon>
        <taxon>eudicotyledons</taxon>
        <taxon>Gunneridae</taxon>
        <taxon>Pentapetalae</taxon>
        <taxon>rosids</taxon>
        <taxon>malvids</taxon>
        <taxon>Sapindales</taxon>
        <taxon>Sapindaceae</taxon>
        <taxon>Hippocastanoideae</taxon>
        <taxon>Acereae</taxon>
        <taxon>Acer</taxon>
    </lineage>
</organism>
<sequence length="103" mass="11268">MQLSFANKVTAIPQFLSFKAAKEDRQRKIVNDTQVSSGFMSTSTADAFDSNQKSYYGMIQSAAGPSCSNDIARVKPIGVLPSSNNQPESLPKQLALWELLLQL</sequence>
<comment type="caution">
    <text evidence="1">The sequence shown here is derived from an EMBL/GenBank/DDBJ whole genome shotgun (WGS) entry which is preliminary data.</text>
</comment>
<dbReference type="Proteomes" id="UP001064489">
    <property type="component" value="Chromosome 7"/>
</dbReference>
<reference evidence="1" key="2">
    <citation type="submission" date="2023-02" db="EMBL/GenBank/DDBJ databases">
        <authorList>
            <person name="Swenson N.G."/>
            <person name="Wegrzyn J.L."/>
            <person name="Mcevoy S.L."/>
        </authorList>
    </citation>
    <scope>NUCLEOTIDE SEQUENCE</scope>
    <source>
        <strain evidence="1">91603</strain>
        <tissue evidence="1">Leaf</tissue>
    </source>
</reference>
<keyword evidence="2" id="KW-1185">Reference proteome</keyword>
<gene>
    <name evidence="1" type="ORF">LWI28_008930</name>
</gene>
<proteinExistence type="predicted"/>